<dbReference type="UniPathway" id="UPA00031">
    <property type="reaction ID" value="UER00010"/>
</dbReference>
<evidence type="ECO:0000256" key="3">
    <source>
        <dbReference type="ARBA" id="ARBA00016318"/>
    </source>
</evidence>
<proteinExistence type="inferred from homology"/>
<dbReference type="Proteomes" id="UP000604391">
    <property type="component" value="Unassembled WGS sequence"/>
</dbReference>
<dbReference type="EC" id="4.3.2.10" evidence="2"/>
<evidence type="ECO:0000256" key="9">
    <source>
        <dbReference type="ARBA" id="ARBA00047838"/>
    </source>
</evidence>
<dbReference type="GO" id="GO:0000107">
    <property type="term" value="F:imidazoleglycerol-phosphate synthase activity"/>
    <property type="evidence" value="ECO:0007669"/>
    <property type="project" value="InterPro"/>
</dbReference>
<dbReference type="CDD" id="cd04731">
    <property type="entry name" value="HisF"/>
    <property type="match status" value="1"/>
</dbReference>
<comment type="similarity">
    <text evidence="10">Belongs to the HisA/HisF family.</text>
</comment>
<sequence>MSKKARVIARLDVKGPNVIKGVQLECLRVVGKPGEMAEKYYLQGADELIYVDIVASLYGRDNLLDIVDKASDKIFIPFTVGGGVRTLDDIREFLKAGADKVAINTAITKDPELVSKGARMFGSQCIVASIEARKIGDGKWEALTDNGRETTGLDVIEWAKKVEELGAGEILLTSVDNEGTQKGLDTDLIRSVTDEVSIPVIACGGAGSSEDVLDCVRKGNTDSVAVSSILHFDKATIPDIKSTLNKDGIEVRNLD</sequence>
<evidence type="ECO:0000256" key="6">
    <source>
        <dbReference type="ARBA" id="ARBA00023239"/>
    </source>
</evidence>
<dbReference type="EMBL" id="DVAD01000009">
    <property type="protein sequence ID" value="HIJ99514.1"/>
    <property type="molecule type" value="Genomic_DNA"/>
</dbReference>
<evidence type="ECO:0000256" key="10">
    <source>
        <dbReference type="RuleBase" id="RU003657"/>
    </source>
</evidence>
<accession>A0A832UTK3</accession>
<keyword evidence="12" id="KW-1185">Reference proteome</keyword>
<evidence type="ECO:0000256" key="7">
    <source>
        <dbReference type="ARBA" id="ARBA00031409"/>
    </source>
</evidence>
<reference evidence="11 12" key="1">
    <citation type="journal article" name="Nat. Commun.">
        <title>Undinarchaeota illuminate DPANN phylogeny and the impact of gene transfer on archaeal evolution.</title>
        <authorList>
            <person name="Dombrowski N."/>
            <person name="Williams T.A."/>
            <person name="Sun J."/>
            <person name="Woodcroft B.J."/>
            <person name="Lee J.H."/>
            <person name="Minh B.Q."/>
            <person name="Rinke C."/>
            <person name="Spang A."/>
        </authorList>
    </citation>
    <scope>NUCLEOTIDE SEQUENCE [LARGE SCALE GENOMIC DNA]</scope>
    <source>
        <strain evidence="11">MAG_bin17</strain>
    </source>
</reference>
<comment type="caution">
    <text evidence="11">The sequence shown here is derived from an EMBL/GenBank/DDBJ whole genome shotgun (WGS) entry which is preliminary data.</text>
</comment>
<keyword evidence="4 10" id="KW-0028">Amino-acid biosynthesis</keyword>
<protein>
    <recommendedName>
        <fullName evidence="3">Imidazole glycerol phosphate synthase subunit HisF</fullName>
        <ecNumber evidence="2">4.3.2.10</ecNumber>
    </recommendedName>
    <alternativeName>
        <fullName evidence="7">IGP synthase subunit HisF</fullName>
    </alternativeName>
    <alternativeName>
        <fullName evidence="8">ImGP synthase subunit HisF</fullName>
    </alternativeName>
</protein>
<dbReference type="PANTHER" id="PTHR21235">
    <property type="entry name" value="IMIDAZOLE GLYCEROL PHOSPHATE SYNTHASE SUBUNIT HISF/H IGP SYNTHASE SUBUNIT HISF/H"/>
    <property type="match status" value="1"/>
</dbReference>
<evidence type="ECO:0000256" key="2">
    <source>
        <dbReference type="ARBA" id="ARBA00012809"/>
    </source>
</evidence>
<dbReference type="Pfam" id="PF00977">
    <property type="entry name" value="His_biosynth"/>
    <property type="match status" value="1"/>
</dbReference>
<name>A0A832UTK3_9ARCH</name>
<comment type="pathway">
    <text evidence="1">Amino-acid biosynthesis; L-histidine biosynthesis; L-histidine from 5-phospho-alpha-D-ribose 1-diphosphate: step 5/9.</text>
</comment>
<evidence type="ECO:0000256" key="5">
    <source>
        <dbReference type="ARBA" id="ARBA00023102"/>
    </source>
</evidence>
<dbReference type="GO" id="GO:0016829">
    <property type="term" value="F:lyase activity"/>
    <property type="evidence" value="ECO:0007669"/>
    <property type="project" value="UniProtKB-KW"/>
</dbReference>
<evidence type="ECO:0000313" key="12">
    <source>
        <dbReference type="Proteomes" id="UP000604391"/>
    </source>
</evidence>
<gene>
    <name evidence="11" type="primary">hisF</name>
    <name evidence="11" type="ORF">H1011_01660</name>
</gene>
<evidence type="ECO:0000313" key="11">
    <source>
        <dbReference type="EMBL" id="HIJ99514.1"/>
    </source>
</evidence>
<organism evidence="11 12">
    <name type="scientific">Candidatus Undinarchaeum marinum</name>
    <dbReference type="NCBI Taxonomy" id="2756141"/>
    <lineage>
        <taxon>Archaea</taxon>
        <taxon>Candidatus Undinarchaeota</taxon>
        <taxon>Candidatus Undinarchaeia</taxon>
        <taxon>Candidatus Undinarchaeales</taxon>
        <taxon>Candidatus Undinarchaeaceae</taxon>
        <taxon>Candidatus Undinarchaeum</taxon>
    </lineage>
</organism>
<comment type="catalytic activity">
    <reaction evidence="9">
        <text>5-[(5-phospho-1-deoxy-D-ribulos-1-ylimino)methylamino]-1-(5-phospho-beta-D-ribosyl)imidazole-4-carboxamide + L-glutamine = D-erythro-1-(imidazol-4-yl)glycerol 3-phosphate + 5-amino-1-(5-phospho-beta-D-ribosyl)imidazole-4-carboxamide + L-glutamate + H(+)</text>
        <dbReference type="Rhea" id="RHEA:24793"/>
        <dbReference type="ChEBI" id="CHEBI:15378"/>
        <dbReference type="ChEBI" id="CHEBI:29985"/>
        <dbReference type="ChEBI" id="CHEBI:58278"/>
        <dbReference type="ChEBI" id="CHEBI:58359"/>
        <dbReference type="ChEBI" id="CHEBI:58475"/>
        <dbReference type="ChEBI" id="CHEBI:58525"/>
        <dbReference type="EC" id="4.3.2.10"/>
    </reaction>
</comment>
<keyword evidence="5 10" id="KW-0368">Histidine biosynthesis</keyword>
<dbReference type="InterPro" id="IPR050064">
    <property type="entry name" value="IGPS_HisA/HisF"/>
</dbReference>
<dbReference type="InterPro" id="IPR011060">
    <property type="entry name" value="RibuloseP-bd_barrel"/>
</dbReference>
<dbReference type="InterPro" id="IPR006062">
    <property type="entry name" value="His_biosynth"/>
</dbReference>
<evidence type="ECO:0000256" key="8">
    <source>
        <dbReference type="ARBA" id="ARBA00032401"/>
    </source>
</evidence>
<dbReference type="SUPFAM" id="SSF51366">
    <property type="entry name" value="Ribulose-phoshate binding barrel"/>
    <property type="match status" value="1"/>
</dbReference>
<dbReference type="InterPro" id="IPR013785">
    <property type="entry name" value="Aldolase_TIM"/>
</dbReference>
<dbReference type="AlphaFoldDB" id="A0A832UTK3"/>
<dbReference type="InterPro" id="IPR004651">
    <property type="entry name" value="HisF"/>
</dbReference>
<keyword evidence="6 11" id="KW-0456">Lyase</keyword>
<dbReference type="PANTHER" id="PTHR21235:SF2">
    <property type="entry name" value="IMIDAZOLE GLYCEROL PHOSPHATE SYNTHASE HISHF"/>
    <property type="match status" value="1"/>
</dbReference>
<evidence type="ECO:0000256" key="4">
    <source>
        <dbReference type="ARBA" id="ARBA00022605"/>
    </source>
</evidence>
<dbReference type="Gene3D" id="3.20.20.70">
    <property type="entry name" value="Aldolase class I"/>
    <property type="match status" value="1"/>
</dbReference>
<dbReference type="GO" id="GO:0000105">
    <property type="term" value="P:L-histidine biosynthetic process"/>
    <property type="evidence" value="ECO:0007669"/>
    <property type="project" value="UniProtKB-UniPathway"/>
</dbReference>
<evidence type="ECO:0000256" key="1">
    <source>
        <dbReference type="ARBA" id="ARBA00005091"/>
    </source>
</evidence>